<dbReference type="EMBL" id="MTBC01000004">
    <property type="protein sequence ID" value="OQD42916.1"/>
    <property type="molecule type" value="Genomic_DNA"/>
</dbReference>
<dbReference type="RefSeq" id="WP_010517094.1">
    <property type="nucleotide sequence ID" value="NZ_AFOE01000007.1"/>
</dbReference>
<proteinExistence type="predicted"/>
<dbReference type="OrthoDB" id="1202013at2"/>
<accession>A0A1V6LSG4</accession>
<name>A0A1V6LSG4_9FLAO</name>
<evidence type="ECO:0000313" key="2">
    <source>
        <dbReference type="Proteomes" id="UP000191680"/>
    </source>
</evidence>
<evidence type="ECO:0000313" key="1">
    <source>
        <dbReference type="EMBL" id="OQD42916.1"/>
    </source>
</evidence>
<dbReference type="AlphaFoldDB" id="A0A1V6LSG4"/>
<keyword evidence="2" id="KW-1185">Reference proteome</keyword>
<keyword evidence="1" id="KW-0413">Isomerase</keyword>
<dbReference type="PROSITE" id="PS51257">
    <property type="entry name" value="PROKAR_LIPOPROTEIN"/>
    <property type="match status" value="1"/>
</dbReference>
<dbReference type="GO" id="GO:0016853">
    <property type="term" value="F:isomerase activity"/>
    <property type="evidence" value="ECO:0007669"/>
    <property type="project" value="UniProtKB-KW"/>
</dbReference>
<dbReference type="Proteomes" id="UP000191680">
    <property type="component" value="Unassembled WGS sequence"/>
</dbReference>
<protein>
    <submittedName>
        <fullName evidence="1">DNA topoisomerase IV</fullName>
    </submittedName>
</protein>
<reference evidence="1 2" key="1">
    <citation type="submission" date="2016-12" db="EMBL/GenBank/DDBJ databases">
        <authorList>
            <person name="Song W.-J."/>
            <person name="Kurnit D.M."/>
        </authorList>
    </citation>
    <scope>NUCLEOTIDE SEQUENCE [LARGE SCALE GENOMIC DNA]</scope>
    <source>
        <strain evidence="1 2">HSG9</strain>
    </source>
</reference>
<comment type="caution">
    <text evidence="1">The sequence shown here is derived from an EMBL/GenBank/DDBJ whole genome shotgun (WGS) entry which is preliminary data.</text>
</comment>
<organism evidence="1 2">
    <name type="scientific">Croceivirga radicis</name>
    <dbReference type="NCBI Taxonomy" id="1929488"/>
    <lineage>
        <taxon>Bacteria</taxon>
        <taxon>Pseudomonadati</taxon>
        <taxon>Bacteroidota</taxon>
        <taxon>Flavobacteriia</taxon>
        <taxon>Flavobacteriales</taxon>
        <taxon>Flavobacteriaceae</taxon>
        <taxon>Croceivirga</taxon>
    </lineage>
</organism>
<gene>
    <name evidence="1" type="ORF">BUL40_07420</name>
</gene>
<sequence length="123" mass="14252">MKYFTPLVFIYLFTSCLKQPERDCKKHQTGTYNFSSVVNGDTLHTKFTRNKNFEIDYFNGNIDTSSVRWINDCECILKNTNPKNRSEEKAVHIKILTTTDSSYTFEFSAVDETNKLKGTAIKD</sequence>